<dbReference type="AlphaFoldDB" id="U2YH68"/>
<keyword evidence="2" id="KW-1185">Reference proteome</keyword>
<accession>U2YH68</accession>
<dbReference type="RefSeq" id="WP_021688297.1">
    <property type="nucleotide sequence ID" value="NZ_BASZ01000001.1"/>
</dbReference>
<dbReference type="eggNOG" id="ENOG50349U1">
    <property type="taxonomic scope" value="Bacteria"/>
</dbReference>
<sequence length="141" mass="15857">MKASIAKLVSIGVAHAEIEATQDLEGLLATMEGEPVYEFYPLGKRFQGMDTTRRYYEHFMANVQPRIRGAEMHSEGIGEAGLVQEYSVTVQHDGEAQPTVHRIMAILTFGDTALTGERMYSDEKFFRMLTGPIWDELEPIS</sequence>
<dbReference type="Gene3D" id="3.10.450.50">
    <property type="match status" value="1"/>
</dbReference>
<dbReference type="InterPro" id="IPR032710">
    <property type="entry name" value="NTF2-like_dom_sf"/>
</dbReference>
<evidence type="ECO:0008006" key="3">
    <source>
        <dbReference type="Google" id="ProtNLM"/>
    </source>
</evidence>
<name>U2YH68_9SPHN</name>
<organism evidence="1 2">
    <name type="scientific">Caenibius tardaugens NBRC 16725</name>
    <dbReference type="NCBI Taxonomy" id="1219035"/>
    <lineage>
        <taxon>Bacteria</taxon>
        <taxon>Pseudomonadati</taxon>
        <taxon>Pseudomonadota</taxon>
        <taxon>Alphaproteobacteria</taxon>
        <taxon>Sphingomonadales</taxon>
        <taxon>Erythrobacteraceae</taxon>
        <taxon>Caenibius</taxon>
    </lineage>
</organism>
<reference evidence="1 2" key="1">
    <citation type="submission" date="2013-09" db="EMBL/GenBank/DDBJ databases">
        <title>Whole genome shotgun sequence of Novosphingobium tardaugens NBRC 16725.</title>
        <authorList>
            <person name="Isaki S."/>
            <person name="Hosoyama A."/>
            <person name="Tsuchikane K."/>
            <person name="Katsumata H."/>
            <person name="Ando Y."/>
            <person name="Yamazaki S."/>
            <person name="Fujita N."/>
        </authorList>
    </citation>
    <scope>NUCLEOTIDE SEQUENCE [LARGE SCALE GENOMIC DNA]</scope>
    <source>
        <strain evidence="1 2">NBRC 16725</strain>
    </source>
</reference>
<dbReference type="OrthoDB" id="7565577at2"/>
<dbReference type="SUPFAM" id="SSF54427">
    <property type="entry name" value="NTF2-like"/>
    <property type="match status" value="1"/>
</dbReference>
<dbReference type="Proteomes" id="UP000016568">
    <property type="component" value="Unassembled WGS sequence"/>
</dbReference>
<evidence type="ECO:0000313" key="1">
    <source>
        <dbReference type="EMBL" id="GAD47390.1"/>
    </source>
</evidence>
<comment type="caution">
    <text evidence="1">The sequence shown here is derived from an EMBL/GenBank/DDBJ whole genome shotgun (WGS) entry which is preliminary data.</text>
</comment>
<proteinExistence type="predicted"/>
<dbReference type="EMBL" id="BASZ01000001">
    <property type="protein sequence ID" value="GAD47390.1"/>
    <property type="molecule type" value="Genomic_DNA"/>
</dbReference>
<gene>
    <name evidence="1" type="ORF">NT2_01_01580</name>
</gene>
<protein>
    <recommendedName>
        <fullName evidence="3">SnoaL-like domain-containing protein</fullName>
    </recommendedName>
</protein>
<dbReference type="KEGG" id="ntd:EGO55_16355"/>
<evidence type="ECO:0000313" key="2">
    <source>
        <dbReference type="Proteomes" id="UP000016568"/>
    </source>
</evidence>